<dbReference type="PROSITE" id="PS50158">
    <property type="entry name" value="ZF_CCHC"/>
    <property type="match status" value="1"/>
</dbReference>
<feature type="region of interest" description="Disordered" evidence="2">
    <location>
        <begin position="25"/>
        <end position="49"/>
    </location>
</feature>
<dbReference type="InterPro" id="IPR001878">
    <property type="entry name" value="Znf_CCHC"/>
</dbReference>
<sequence>MAEPESHPIEGKTISIRFESAEGYKEETSILSGHRSNQIPKPAKRETNPSQRFVRGHLINLQEWTGDESIYDVNHDYMNLWVQMHKIPNYMKEKTANQIGNDLGTVLEIEEPRQNNILLRTFLRVLVEMNIKKPIPTGCCCYCLNCGVLGHNKKQCQYAVAKSTWNPQISRYRPGLGANRAKKLMLVEETATGEEEILDWNDADGPREQPPTHNTSKAVEEPRGATPQNDNGTIMQRVPWDNNLSMNSTIK</sequence>
<organism evidence="4 5">
    <name type="scientific">Stylosanthes scabra</name>
    <dbReference type="NCBI Taxonomy" id="79078"/>
    <lineage>
        <taxon>Eukaryota</taxon>
        <taxon>Viridiplantae</taxon>
        <taxon>Streptophyta</taxon>
        <taxon>Embryophyta</taxon>
        <taxon>Tracheophyta</taxon>
        <taxon>Spermatophyta</taxon>
        <taxon>Magnoliopsida</taxon>
        <taxon>eudicotyledons</taxon>
        <taxon>Gunneridae</taxon>
        <taxon>Pentapetalae</taxon>
        <taxon>rosids</taxon>
        <taxon>fabids</taxon>
        <taxon>Fabales</taxon>
        <taxon>Fabaceae</taxon>
        <taxon>Papilionoideae</taxon>
        <taxon>50 kb inversion clade</taxon>
        <taxon>dalbergioids sensu lato</taxon>
        <taxon>Dalbergieae</taxon>
        <taxon>Pterocarpus clade</taxon>
        <taxon>Stylosanthes</taxon>
    </lineage>
</organism>
<feature type="domain" description="CCHC-type" evidence="3">
    <location>
        <begin position="143"/>
        <end position="156"/>
    </location>
</feature>
<proteinExistence type="predicted"/>
<dbReference type="PANTHER" id="PTHR31286">
    <property type="entry name" value="GLYCINE-RICH CELL WALL STRUCTURAL PROTEIN 1.8-LIKE"/>
    <property type="match status" value="1"/>
</dbReference>
<evidence type="ECO:0000313" key="5">
    <source>
        <dbReference type="Proteomes" id="UP001341840"/>
    </source>
</evidence>
<keyword evidence="1" id="KW-0863">Zinc-finger</keyword>
<keyword evidence="1" id="KW-0862">Zinc</keyword>
<feature type="compositionally biased region" description="Polar residues" evidence="2">
    <location>
        <begin position="29"/>
        <end position="39"/>
    </location>
</feature>
<reference evidence="4 5" key="1">
    <citation type="journal article" date="2023" name="Plants (Basel)">
        <title>Bridging the Gap: Combining Genomics and Transcriptomics Approaches to Understand Stylosanthes scabra, an Orphan Legume from the Brazilian Caatinga.</title>
        <authorList>
            <person name="Ferreira-Neto J.R.C."/>
            <person name="da Silva M.D."/>
            <person name="Binneck E."/>
            <person name="de Melo N.F."/>
            <person name="da Silva R.H."/>
            <person name="de Melo A.L.T.M."/>
            <person name="Pandolfi V."/>
            <person name="Bustamante F.O."/>
            <person name="Brasileiro-Vidal A.C."/>
            <person name="Benko-Iseppon A.M."/>
        </authorList>
    </citation>
    <scope>NUCLEOTIDE SEQUENCE [LARGE SCALE GENOMIC DNA]</scope>
    <source>
        <tissue evidence="4">Leaves</tissue>
    </source>
</reference>
<keyword evidence="5" id="KW-1185">Reference proteome</keyword>
<dbReference type="Proteomes" id="UP001341840">
    <property type="component" value="Unassembled WGS sequence"/>
</dbReference>
<feature type="compositionally biased region" description="Polar residues" evidence="2">
    <location>
        <begin position="242"/>
        <end position="251"/>
    </location>
</feature>
<dbReference type="EMBL" id="JASCZI010181305">
    <property type="protein sequence ID" value="MED6181502.1"/>
    <property type="molecule type" value="Genomic_DNA"/>
</dbReference>
<gene>
    <name evidence="4" type="ORF">PIB30_019930</name>
</gene>
<evidence type="ECO:0000256" key="2">
    <source>
        <dbReference type="SAM" id="MobiDB-lite"/>
    </source>
</evidence>
<protein>
    <recommendedName>
        <fullName evidence="3">CCHC-type domain-containing protein</fullName>
    </recommendedName>
</protein>
<name>A0ABU6W6Y6_9FABA</name>
<comment type="caution">
    <text evidence="4">The sequence shown here is derived from an EMBL/GenBank/DDBJ whole genome shotgun (WGS) entry which is preliminary data.</text>
</comment>
<accession>A0ABU6W6Y6</accession>
<dbReference type="InterPro" id="IPR040256">
    <property type="entry name" value="At4g02000-like"/>
</dbReference>
<feature type="region of interest" description="Disordered" evidence="2">
    <location>
        <begin position="195"/>
        <end position="251"/>
    </location>
</feature>
<evidence type="ECO:0000256" key="1">
    <source>
        <dbReference type="PROSITE-ProRule" id="PRU00047"/>
    </source>
</evidence>
<evidence type="ECO:0000313" key="4">
    <source>
        <dbReference type="EMBL" id="MED6181502.1"/>
    </source>
</evidence>
<dbReference type="PANTHER" id="PTHR31286:SF167">
    <property type="entry name" value="OS09G0268800 PROTEIN"/>
    <property type="match status" value="1"/>
</dbReference>
<evidence type="ECO:0000259" key="3">
    <source>
        <dbReference type="PROSITE" id="PS50158"/>
    </source>
</evidence>
<keyword evidence="1" id="KW-0479">Metal-binding</keyword>